<dbReference type="InterPro" id="IPR028061">
    <property type="entry name" value="Fis1_TPR_C"/>
</dbReference>
<reference evidence="10 11" key="1">
    <citation type="submission" date="2021-06" db="EMBL/GenBank/DDBJ databases">
        <title>Candida outbreak in Lebanon.</title>
        <authorList>
            <person name="Finianos M."/>
        </authorList>
    </citation>
    <scope>NUCLEOTIDE SEQUENCE [LARGE SCALE GENOMIC DNA]</scope>
    <source>
        <strain evidence="10">CA3LBN</strain>
    </source>
</reference>
<keyword evidence="5" id="KW-1000">Mitochondrion outer membrane</keyword>
<dbReference type="InterPro" id="IPR016543">
    <property type="entry name" value="Fis1"/>
</dbReference>
<evidence type="ECO:0000256" key="4">
    <source>
        <dbReference type="ARBA" id="ARBA00022692"/>
    </source>
</evidence>
<gene>
    <name evidence="10" type="ORF">CA3LBN_002045</name>
</gene>
<organism evidence="10 11">
    <name type="scientific">Candidozyma haemuli</name>
    <dbReference type="NCBI Taxonomy" id="45357"/>
    <lineage>
        <taxon>Eukaryota</taxon>
        <taxon>Fungi</taxon>
        <taxon>Dikarya</taxon>
        <taxon>Ascomycota</taxon>
        <taxon>Saccharomycotina</taxon>
        <taxon>Pichiomycetes</taxon>
        <taxon>Metschnikowiaceae</taxon>
        <taxon>Candidozyma</taxon>
    </lineage>
</organism>
<keyword evidence="4 9" id="KW-0812">Transmembrane</keyword>
<evidence type="ECO:0000256" key="2">
    <source>
        <dbReference type="ARBA" id="ARBA00008937"/>
    </source>
</evidence>
<accession>A0ABX8I3D3</accession>
<dbReference type="SUPFAM" id="SSF48452">
    <property type="entry name" value="TPR-like"/>
    <property type="match status" value="1"/>
</dbReference>
<evidence type="ECO:0000256" key="7">
    <source>
        <dbReference type="ARBA" id="ARBA00023128"/>
    </source>
</evidence>
<dbReference type="Pfam" id="PF14853">
    <property type="entry name" value="Fis1_TPR_C"/>
    <property type="match status" value="1"/>
</dbReference>
<dbReference type="EMBL" id="CP076662">
    <property type="protein sequence ID" value="QWU87780.1"/>
    <property type="molecule type" value="Genomic_DNA"/>
</dbReference>
<keyword evidence="7" id="KW-0496">Mitochondrion</keyword>
<evidence type="ECO:0000256" key="1">
    <source>
        <dbReference type="ARBA" id="ARBA00004572"/>
    </source>
</evidence>
<keyword evidence="6 9" id="KW-1133">Transmembrane helix</keyword>
<evidence type="ECO:0000313" key="11">
    <source>
        <dbReference type="Proteomes" id="UP000825434"/>
    </source>
</evidence>
<proteinExistence type="inferred from homology"/>
<dbReference type="CDD" id="cd12212">
    <property type="entry name" value="Fis1"/>
    <property type="match status" value="1"/>
</dbReference>
<evidence type="ECO:0000256" key="6">
    <source>
        <dbReference type="ARBA" id="ARBA00022989"/>
    </source>
</evidence>
<protein>
    <recommendedName>
        <fullName evidence="3">Mitochondrial fission 1 protein</fullName>
    </recommendedName>
</protein>
<dbReference type="PANTHER" id="PTHR13247">
    <property type="entry name" value="TETRATRICOPEPTIDE REPEAT PROTEIN 11 TPR REPEAT PROTEIN 11"/>
    <property type="match status" value="1"/>
</dbReference>
<dbReference type="Gene3D" id="1.25.40.10">
    <property type="entry name" value="Tetratricopeptide repeat domain"/>
    <property type="match status" value="1"/>
</dbReference>
<dbReference type="InterPro" id="IPR033745">
    <property type="entry name" value="Fis1_cytosol"/>
</dbReference>
<keyword evidence="8 9" id="KW-0472">Membrane</keyword>
<feature type="transmembrane region" description="Helical" evidence="9">
    <location>
        <begin position="196"/>
        <end position="218"/>
    </location>
</feature>
<name>A0ABX8I3D3_9ASCO</name>
<dbReference type="PANTHER" id="PTHR13247:SF0">
    <property type="entry name" value="MITOCHONDRIAL FISSION 1 PROTEIN"/>
    <property type="match status" value="1"/>
</dbReference>
<evidence type="ECO:0000256" key="3">
    <source>
        <dbReference type="ARBA" id="ARBA00014314"/>
    </source>
</evidence>
<evidence type="ECO:0000313" key="10">
    <source>
        <dbReference type="EMBL" id="QWU87780.1"/>
    </source>
</evidence>
<comment type="subcellular location">
    <subcellularLocation>
        <location evidence="1">Mitochondrion outer membrane</location>
        <topology evidence="1">Single-pass membrane protein</topology>
    </subcellularLocation>
</comment>
<dbReference type="InterPro" id="IPR011990">
    <property type="entry name" value="TPR-like_helical_dom_sf"/>
</dbReference>
<evidence type="ECO:0000256" key="8">
    <source>
        <dbReference type="ARBA" id="ARBA00023136"/>
    </source>
</evidence>
<dbReference type="InterPro" id="IPR028058">
    <property type="entry name" value="Fis1_TPR_N"/>
</dbReference>
<sequence length="222" mass="25170">MVYGNDDIINSEKYSEDEMCFLKYNNLFAQGDGGKAAIGLLDDDLVHYNFAAEKEYSEALEDREEFFKIVKMFGKDYSALEEIKQVIAPEQLEILKNQLESEDPQTPESQFNYAWGLLKTDSSRKQKQGIDILTVLYRDVPRMRRESLYYLALGSVKIGEYSNARRYAETLLEKEPENTQFQALKKAIDERVTEDGLIGLGVAGGVLAVGLGIMGAVLRKKR</sequence>
<comment type="similarity">
    <text evidence="2">Belongs to the FIS1 family.</text>
</comment>
<keyword evidence="11" id="KW-1185">Reference proteome</keyword>
<dbReference type="Proteomes" id="UP000825434">
    <property type="component" value="Chromosome 2"/>
</dbReference>
<evidence type="ECO:0000256" key="9">
    <source>
        <dbReference type="SAM" id="Phobius"/>
    </source>
</evidence>
<dbReference type="Pfam" id="PF14852">
    <property type="entry name" value="Fis1_TPR_N"/>
    <property type="match status" value="1"/>
</dbReference>
<evidence type="ECO:0000256" key="5">
    <source>
        <dbReference type="ARBA" id="ARBA00022787"/>
    </source>
</evidence>